<evidence type="ECO:0008006" key="5">
    <source>
        <dbReference type="Google" id="ProtNLM"/>
    </source>
</evidence>
<dbReference type="RefSeq" id="WP_061943634.1">
    <property type="nucleotide sequence ID" value="NZ_CP013234.1"/>
</dbReference>
<accession>A0A127Q9U2</accession>
<evidence type="ECO:0000313" key="3">
    <source>
        <dbReference type="EMBL" id="AMP06840.1"/>
    </source>
</evidence>
<feature type="compositionally biased region" description="Basic and acidic residues" evidence="1">
    <location>
        <begin position="79"/>
        <end position="101"/>
    </location>
</feature>
<dbReference type="OrthoDB" id="8776933at2"/>
<name>A0A127Q9U2_9BURK</name>
<sequence>MLISRIFPRIDRRLATLAASAALFALSHLPLAQAGEQATPLPPGTITVEDTHYQPATPGSATQLPAGSGKPSAENMVEAAKRDAGKIDRELRKDAPPKETAAKNAEPTMQQKLEMGLAPAAAPTPRSPKETTMEDITLPNGQRVTKVTGPTGTYCVTQISVGNTKGEDIMQKGAISRTTSCGAGF</sequence>
<dbReference type="Proteomes" id="UP000074561">
    <property type="component" value="Chromosome"/>
</dbReference>
<reference evidence="3 4" key="1">
    <citation type="submission" date="2015-11" db="EMBL/GenBank/DDBJ databases">
        <title>Exploring the genomic traits of fungus-feeding bacterial genus Collimonas.</title>
        <authorList>
            <person name="Song C."/>
            <person name="Schmidt R."/>
            <person name="de Jager V."/>
            <person name="Krzyzanowska D."/>
            <person name="Jongedijk E."/>
            <person name="Cankar K."/>
            <person name="Beekwilder J."/>
            <person name="van Veen A."/>
            <person name="de Boer W."/>
            <person name="van Veen J.A."/>
            <person name="Garbeva P."/>
        </authorList>
    </citation>
    <scope>NUCLEOTIDE SEQUENCE [LARGE SCALE GENOMIC DNA]</scope>
    <source>
        <strain evidence="3 4">Ter91</strain>
    </source>
</reference>
<organism evidence="3 4">
    <name type="scientific">Collimonas pratensis</name>
    <dbReference type="NCBI Taxonomy" id="279113"/>
    <lineage>
        <taxon>Bacteria</taxon>
        <taxon>Pseudomonadati</taxon>
        <taxon>Pseudomonadota</taxon>
        <taxon>Betaproteobacteria</taxon>
        <taxon>Burkholderiales</taxon>
        <taxon>Oxalobacteraceae</taxon>
        <taxon>Collimonas</taxon>
    </lineage>
</organism>
<feature type="signal peptide" evidence="2">
    <location>
        <begin position="1"/>
        <end position="34"/>
    </location>
</feature>
<proteinExistence type="predicted"/>
<feature type="region of interest" description="Disordered" evidence="1">
    <location>
        <begin position="37"/>
        <end position="108"/>
    </location>
</feature>
<dbReference type="KEGG" id="cpra:CPter91_4534"/>
<feature type="chain" id="PRO_5007277686" description="Secreted protein" evidence="2">
    <location>
        <begin position="35"/>
        <end position="185"/>
    </location>
</feature>
<evidence type="ECO:0000313" key="4">
    <source>
        <dbReference type="Proteomes" id="UP000074561"/>
    </source>
</evidence>
<evidence type="ECO:0000256" key="1">
    <source>
        <dbReference type="SAM" id="MobiDB-lite"/>
    </source>
</evidence>
<dbReference type="EMBL" id="CP013234">
    <property type="protein sequence ID" value="AMP06840.1"/>
    <property type="molecule type" value="Genomic_DNA"/>
</dbReference>
<dbReference type="AlphaFoldDB" id="A0A127Q9U2"/>
<gene>
    <name evidence="3" type="ORF">CPter91_4534</name>
</gene>
<keyword evidence="2" id="KW-0732">Signal</keyword>
<protein>
    <recommendedName>
        <fullName evidence="5">Secreted protein</fullName>
    </recommendedName>
</protein>
<dbReference type="STRING" id="279113.CPter91_4534"/>
<dbReference type="PATRIC" id="fig|279113.9.peg.4492"/>
<evidence type="ECO:0000256" key="2">
    <source>
        <dbReference type="SAM" id="SignalP"/>
    </source>
</evidence>